<dbReference type="PANTHER" id="PTHR36795:SF2">
    <property type="entry name" value="OS01G0938400 PROTEIN"/>
    <property type="match status" value="1"/>
</dbReference>
<evidence type="ECO:0000313" key="1">
    <source>
        <dbReference type="EMBL" id="KAG9446416.1"/>
    </source>
</evidence>
<reference evidence="1 2" key="1">
    <citation type="submission" date="2021-07" db="EMBL/GenBank/DDBJ databases">
        <title>The Aristolochia fimbriata genome: insights into angiosperm evolution, floral development and chemical biosynthesis.</title>
        <authorList>
            <person name="Jiao Y."/>
        </authorList>
    </citation>
    <scope>NUCLEOTIDE SEQUENCE [LARGE SCALE GENOMIC DNA]</scope>
    <source>
        <strain evidence="1">IBCAS-2021</strain>
        <tissue evidence="1">Leaf</tissue>
    </source>
</reference>
<comment type="caution">
    <text evidence="1">The sequence shown here is derived from an EMBL/GenBank/DDBJ whole genome shotgun (WGS) entry which is preliminary data.</text>
</comment>
<proteinExistence type="predicted"/>
<dbReference type="PANTHER" id="PTHR36795">
    <property type="entry name" value="OS01G0938400 PROTEIN"/>
    <property type="match status" value="1"/>
</dbReference>
<gene>
    <name evidence="1" type="ORF">H6P81_012544</name>
</gene>
<accession>A0AAV7EF78</accession>
<sequence>MSMEMASGKFSYQRLKKASSLEIVEPGDEVEAEEVSERQERVSRGVRSWWRFRRLSGRRRPRIRIPNLRKFLIRRRSRLVSAVRVSWVKLWRRLMESRSHFAELFAGNYMFMQVTPAPLGFVEKYNDQLYKYTLHHLA</sequence>
<name>A0AAV7EF78_ARIFI</name>
<dbReference type="EMBL" id="JAINDJ010000005">
    <property type="protein sequence ID" value="KAG9446416.1"/>
    <property type="molecule type" value="Genomic_DNA"/>
</dbReference>
<keyword evidence="2" id="KW-1185">Reference proteome</keyword>
<dbReference type="AlphaFoldDB" id="A0AAV7EF78"/>
<dbReference type="Proteomes" id="UP000825729">
    <property type="component" value="Unassembled WGS sequence"/>
</dbReference>
<protein>
    <submittedName>
        <fullName evidence="1">Uncharacterized protein</fullName>
    </submittedName>
</protein>
<evidence type="ECO:0000313" key="2">
    <source>
        <dbReference type="Proteomes" id="UP000825729"/>
    </source>
</evidence>
<organism evidence="1 2">
    <name type="scientific">Aristolochia fimbriata</name>
    <name type="common">White veined hardy Dutchman's pipe vine</name>
    <dbReference type="NCBI Taxonomy" id="158543"/>
    <lineage>
        <taxon>Eukaryota</taxon>
        <taxon>Viridiplantae</taxon>
        <taxon>Streptophyta</taxon>
        <taxon>Embryophyta</taxon>
        <taxon>Tracheophyta</taxon>
        <taxon>Spermatophyta</taxon>
        <taxon>Magnoliopsida</taxon>
        <taxon>Magnoliidae</taxon>
        <taxon>Piperales</taxon>
        <taxon>Aristolochiaceae</taxon>
        <taxon>Aristolochia</taxon>
    </lineage>
</organism>